<dbReference type="PROSITE" id="PS50893">
    <property type="entry name" value="ABC_TRANSPORTER_2"/>
    <property type="match status" value="1"/>
</dbReference>
<name>A0A6V8MT01_9BACT</name>
<evidence type="ECO:0000256" key="4">
    <source>
        <dbReference type="ARBA" id="ARBA00022741"/>
    </source>
</evidence>
<keyword evidence="5 8" id="KW-0067">ATP-binding</keyword>
<evidence type="ECO:0000256" key="6">
    <source>
        <dbReference type="SAM" id="MobiDB-lite"/>
    </source>
</evidence>
<evidence type="ECO:0000313" key="11">
    <source>
        <dbReference type="Proteomes" id="UP000831485"/>
    </source>
</evidence>
<dbReference type="InterPro" id="IPR003439">
    <property type="entry name" value="ABC_transporter-like_ATP-bd"/>
</dbReference>
<gene>
    <name evidence="8" type="primary">ybhF-N</name>
    <name evidence="8" type="ORF">GMPD_06720</name>
    <name evidence="9" type="ORF">M1B72_19855</name>
</gene>
<evidence type="ECO:0000256" key="2">
    <source>
        <dbReference type="ARBA" id="ARBA00022448"/>
    </source>
</evidence>
<dbReference type="AlphaFoldDB" id="A0A6V8MT01"/>
<dbReference type="CDD" id="cd03230">
    <property type="entry name" value="ABC_DR_subfamily_A"/>
    <property type="match status" value="1"/>
</dbReference>
<reference evidence="9" key="3">
    <citation type="submission" date="2022-04" db="EMBL/GenBank/DDBJ databases">
        <authorList>
            <person name="Liu G."/>
        </authorList>
    </citation>
    <scope>NUCLEOTIDE SEQUENCE</scope>
    <source>
        <strain evidence="9">RG22</strain>
    </source>
</reference>
<dbReference type="PANTHER" id="PTHR42711">
    <property type="entry name" value="ABC TRANSPORTER ATP-BINDING PROTEIN"/>
    <property type="match status" value="1"/>
</dbReference>
<dbReference type="InterPro" id="IPR003593">
    <property type="entry name" value="AAA+_ATPase"/>
</dbReference>
<keyword evidence="11" id="KW-1185">Reference proteome</keyword>
<comment type="similarity">
    <text evidence="1">Belongs to the ABC transporter superfamily.</text>
</comment>
<keyword evidence="2" id="KW-0813">Transport</keyword>
<evidence type="ECO:0000256" key="1">
    <source>
        <dbReference type="ARBA" id="ARBA00005417"/>
    </source>
</evidence>
<dbReference type="SUPFAM" id="SSF52540">
    <property type="entry name" value="P-loop containing nucleoside triphosphate hydrolases"/>
    <property type="match status" value="1"/>
</dbReference>
<dbReference type="EMBL" id="BLXY01000001">
    <property type="protein sequence ID" value="GFO62753.1"/>
    <property type="molecule type" value="Genomic_DNA"/>
</dbReference>
<evidence type="ECO:0000313" key="9">
    <source>
        <dbReference type="EMBL" id="UPU35668.1"/>
    </source>
</evidence>
<organism evidence="8 10">
    <name type="scientific">Geomonas paludis</name>
    <dbReference type="NCBI Taxonomy" id="2740185"/>
    <lineage>
        <taxon>Bacteria</taxon>
        <taxon>Pseudomonadati</taxon>
        <taxon>Thermodesulfobacteriota</taxon>
        <taxon>Desulfuromonadia</taxon>
        <taxon>Geobacterales</taxon>
        <taxon>Geobacteraceae</taxon>
        <taxon>Geomonas</taxon>
    </lineage>
</organism>
<dbReference type="PROSITE" id="PS00211">
    <property type="entry name" value="ABC_TRANSPORTER_1"/>
    <property type="match status" value="1"/>
</dbReference>
<evidence type="ECO:0000259" key="7">
    <source>
        <dbReference type="PROSITE" id="PS50893"/>
    </source>
</evidence>
<feature type="domain" description="ABC transporter" evidence="7">
    <location>
        <begin position="8"/>
        <end position="237"/>
    </location>
</feature>
<dbReference type="EMBL" id="CP096574">
    <property type="protein sequence ID" value="UPU35668.1"/>
    <property type="molecule type" value="Genomic_DNA"/>
</dbReference>
<keyword evidence="4" id="KW-0547">Nucleotide-binding</keyword>
<evidence type="ECO:0000256" key="3">
    <source>
        <dbReference type="ARBA" id="ARBA00022458"/>
    </source>
</evidence>
<dbReference type="Proteomes" id="UP000568888">
    <property type="component" value="Unassembled WGS sequence"/>
</dbReference>
<keyword evidence="3" id="KW-0536">Nodulation</keyword>
<dbReference type="Gene3D" id="3.40.50.300">
    <property type="entry name" value="P-loop containing nucleotide triphosphate hydrolases"/>
    <property type="match status" value="1"/>
</dbReference>
<feature type="compositionally biased region" description="Basic and acidic residues" evidence="6">
    <location>
        <begin position="311"/>
        <end position="337"/>
    </location>
</feature>
<sequence>MSDSGNAIELNGLTKSFPGVRAVDGLTFAVRRGEIFGLVGPDGAGKTTTMRMLAGVLAPDQGSATVAGFDLTRDAEPAKHHISYMPQRFGLYEELTVDENIRFYADLFGVPRREREERSAELLKAAGMAEFRSRLAGKLSGGMKQKLGLVCALIHTPEVILLDEPTNGVDPVSRRDFWRILYTLLDQGVTILTTTAYLDEAERCHRVALLHEGRMLFCDTPANLKASLPGAVLSIVCADPRPVRDLLAGIEGISSAMIVGDGLHLVVRDPQRMIPELRNRIAAAGLSCDAIEQVAPSIEDLFVEAVQGGHGQDRQDARDDHGGQGHTEDREHQGGGR</sequence>
<feature type="region of interest" description="Disordered" evidence="6">
    <location>
        <begin position="308"/>
        <end position="337"/>
    </location>
</feature>
<evidence type="ECO:0000256" key="5">
    <source>
        <dbReference type="ARBA" id="ARBA00022840"/>
    </source>
</evidence>
<protein>
    <submittedName>
        <fullName evidence="8">ABC transporter ATP-binding protein</fullName>
    </submittedName>
</protein>
<proteinExistence type="inferred from homology"/>
<dbReference type="InterPro" id="IPR017871">
    <property type="entry name" value="ABC_transporter-like_CS"/>
</dbReference>
<dbReference type="GO" id="GO:0005524">
    <property type="term" value="F:ATP binding"/>
    <property type="evidence" value="ECO:0007669"/>
    <property type="project" value="UniProtKB-KW"/>
</dbReference>
<reference evidence="10" key="1">
    <citation type="submission" date="2020-06" db="EMBL/GenBank/DDBJ databases">
        <title>Draft genomic sequecing of Geomonas sp. Red736.</title>
        <authorList>
            <person name="Itoh H."/>
            <person name="Xu Z.X."/>
            <person name="Ushijima N."/>
            <person name="Masuda Y."/>
            <person name="Shiratori Y."/>
            <person name="Senoo K."/>
        </authorList>
    </citation>
    <scope>NUCLEOTIDE SEQUENCE [LARGE SCALE GENOMIC DNA]</scope>
    <source>
        <strain evidence="10">Red736</strain>
    </source>
</reference>
<dbReference type="GO" id="GO:0016887">
    <property type="term" value="F:ATP hydrolysis activity"/>
    <property type="evidence" value="ECO:0007669"/>
    <property type="project" value="InterPro"/>
</dbReference>
<reference evidence="8" key="2">
    <citation type="journal article" date="2021" name="Int. J. Syst. Evol. Microbiol.">
        <title>Geomonas silvestris sp. nov., Geomonas paludis sp. nov. and Geomonas limicola sp. nov., isolated from terrestrial environments, and emended description of the genus Geomonas.</title>
        <authorList>
            <person name="Itoh H."/>
            <person name="Xu Z."/>
            <person name="Masuda Y."/>
            <person name="Ushijima N."/>
            <person name="Hayakawa C."/>
            <person name="Shiratori Y."/>
            <person name="Senoo K."/>
        </authorList>
    </citation>
    <scope>NUCLEOTIDE SEQUENCE</scope>
    <source>
        <strain evidence="8">Red736</strain>
    </source>
</reference>
<dbReference type="RefSeq" id="WP_246404549.1">
    <property type="nucleotide sequence ID" value="NZ_BLXY01000001.1"/>
</dbReference>
<dbReference type="Pfam" id="PF00005">
    <property type="entry name" value="ABC_tran"/>
    <property type="match status" value="1"/>
</dbReference>
<evidence type="ECO:0000313" key="10">
    <source>
        <dbReference type="Proteomes" id="UP000568888"/>
    </source>
</evidence>
<dbReference type="Proteomes" id="UP000831485">
    <property type="component" value="Chromosome"/>
</dbReference>
<dbReference type="PANTHER" id="PTHR42711:SF5">
    <property type="entry name" value="ABC TRANSPORTER ATP-BINDING PROTEIN NATA"/>
    <property type="match status" value="1"/>
</dbReference>
<accession>A0A6V8MT01</accession>
<dbReference type="InterPro" id="IPR027417">
    <property type="entry name" value="P-loop_NTPase"/>
</dbReference>
<dbReference type="InterPro" id="IPR050763">
    <property type="entry name" value="ABC_transporter_ATP-binding"/>
</dbReference>
<dbReference type="SMART" id="SM00382">
    <property type="entry name" value="AAA"/>
    <property type="match status" value="1"/>
</dbReference>
<evidence type="ECO:0000313" key="8">
    <source>
        <dbReference type="EMBL" id="GFO62753.1"/>
    </source>
</evidence>